<comment type="similarity">
    <text evidence="9">Belongs to the bacterial CoaD family.</text>
</comment>
<evidence type="ECO:0000313" key="11">
    <source>
        <dbReference type="EMBL" id="GAA6114007.1"/>
    </source>
</evidence>
<dbReference type="SUPFAM" id="SSF52374">
    <property type="entry name" value="Nucleotidylyl transferase"/>
    <property type="match status" value="1"/>
</dbReference>
<keyword evidence="6 9" id="KW-0460">Magnesium</keyword>
<comment type="caution">
    <text evidence="11">The sequence shown here is derived from an EMBL/GenBank/DDBJ whole genome shotgun (WGS) entry which is preliminary data.</text>
</comment>
<dbReference type="InterPro" id="IPR001980">
    <property type="entry name" value="PPAT"/>
</dbReference>
<dbReference type="PANTHER" id="PTHR21342">
    <property type="entry name" value="PHOSPHOPANTETHEINE ADENYLYLTRANSFERASE"/>
    <property type="match status" value="1"/>
</dbReference>
<keyword evidence="5 9" id="KW-0067">ATP-binding</keyword>
<dbReference type="InterPro" id="IPR014729">
    <property type="entry name" value="Rossmann-like_a/b/a_fold"/>
</dbReference>
<comment type="pathway">
    <text evidence="9">Cofactor biosynthesis; coenzyme A biosynthesis; CoA from (R)-pantothenate: step 4/5.</text>
</comment>
<evidence type="ECO:0000259" key="10">
    <source>
        <dbReference type="Pfam" id="PF01467"/>
    </source>
</evidence>
<comment type="function">
    <text evidence="9">Reversibly transfers an adenylyl group from ATP to 4'-phosphopantetheine, yielding dephospho-CoA (dPCoA) and pyrophosphate.</text>
</comment>
<feature type="domain" description="Cytidyltransferase-like" evidence="10">
    <location>
        <begin position="5"/>
        <end position="133"/>
    </location>
</feature>
<evidence type="ECO:0000256" key="8">
    <source>
        <dbReference type="ARBA" id="ARBA00029346"/>
    </source>
</evidence>
<dbReference type="InterPro" id="IPR004821">
    <property type="entry name" value="Cyt_trans-like"/>
</dbReference>
<feature type="binding site" evidence="9">
    <location>
        <position position="87"/>
    </location>
    <ligand>
        <name>substrate</name>
    </ligand>
</feature>
<feature type="binding site" evidence="9">
    <location>
        <begin position="9"/>
        <end position="10"/>
    </location>
    <ligand>
        <name>ATP</name>
        <dbReference type="ChEBI" id="CHEBI:30616"/>
    </ligand>
</feature>
<accession>A0ABP9ZGX0</accession>
<evidence type="ECO:0000256" key="7">
    <source>
        <dbReference type="ARBA" id="ARBA00022993"/>
    </source>
</evidence>
<comment type="subcellular location">
    <subcellularLocation>
        <location evidence="9">Cytoplasm</location>
    </subcellularLocation>
</comment>
<feature type="binding site" evidence="9">
    <location>
        <position position="98"/>
    </location>
    <ligand>
        <name>ATP</name>
        <dbReference type="ChEBI" id="CHEBI:30616"/>
    </ligand>
</feature>
<keyword evidence="3 9" id="KW-0548">Nucleotidyltransferase</keyword>
<comment type="catalytic activity">
    <reaction evidence="8 9">
        <text>(R)-4'-phosphopantetheine + ATP + H(+) = 3'-dephospho-CoA + diphosphate</text>
        <dbReference type="Rhea" id="RHEA:19801"/>
        <dbReference type="ChEBI" id="CHEBI:15378"/>
        <dbReference type="ChEBI" id="CHEBI:30616"/>
        <dbReference type="ChEBI" id="CHEBI:33019"/>
        <dbReference type="ChEBI" id="CHEBI:57328"/>
        <dbReference type="ChEBI" id="CHEBI:61723"/>
        <dbReference type="EC" id="2.7.7.3"/>
    </reaction>
</comment>
<reference evidence="11 12" key="1">
    <citation type="submission" date="2024-03" db="EMBL/GenBank/DDBJ databases">
        <title>Inconsistent identification of Apilactobacillus kunkeei-related strains obtained by well-developed overall genome related indices.</title>
        <authorList>
            <person name="Maeno S."/>
            <person name="Endo A."/>
        </authorList>
    </citation>
    <scope>NUCLEOTIDE SEQUENCE [LARGE SCALE GENOMIC DNA]</scope>
    <source>
        <strain evidence="11 12">20H-10</strain>
    </source>
</reference>
<comment type="cofactor">
    <cofactor evidence="9">
        <name>Mg(2+)</name>
        <dbReference type="ChEBI" id="CHEBI:18420"/>
    </cofactor>
</comment>
<keyword evidence="4 9" id="KW-0547">Nucleotide-binding</keyword>
<keyword evidence="2 9" id="KW-0808">Transferase</keyword>
<dbReference type="CDD" id="cd02163">
    <property type="entry name" value="PPAT"/>
    <property type="match status" value="1"/>
</dbReference>
<evidence type="ECO:0000256" key="9">
    <source>
        <dbReference type="HAMAP-Rule" id="MF_00151"/>
    </source>
</evidence>
<evidence type="ECO:0000256" key="2">
    <source>
        <dbReference type="ARBA" id="ARBA00022679"/>
    </source>
</evidence>
<comment type="subunit">
    <text evidence="9">Homohexamer.</text>
</comment>
<evidence type="ECO:0000256" key="4">
    <source>
        <dbReference type="ARBA" id="ARBA00022741"/>
    </source>
</evidence>
<dbReference type="EMBL" id="BAABVV010000024">
    <property type="protein sequence ID" value="GAA6114007.1"/>
    <property type="molecule type" value="Genomic_DNA"/>
</dbReference>
<protein>
    <recommendedName>
        <fullName evidence="9">Phosphopantetheine adenylyltransferase</fullName>
        <ecNumber evidence="9">2.7.7.3</ecNumber>
    </recommendedName>
    <alternativeName>
        <fullName evidence="9">Dephospho-CoA pyrophosphorylase</fullName>
    </alternativeName>
    <alternativeName>
        <fullName evidence="9">Pantetheine-phosphate adenylyltransferase</fullName>
        <shortName evidence="9">PPAT</shortName>
    </alternativeName>
</protein>
<name>A0ABP9ZGX0_9LACO</name>
<dbReference type="NCBIfam" id="TIGR01510">
    <property type="entry name" value="coaD_prev_kdtB"/>
    <property type="match status" value="1"/>
</dbReference>
<sequence length="158" mass="17588">MTKAIFPGSFDPITYGHLDLIKRASQMFDELVVTVAKNTSKNGIFSFEERINLIEENVKDIDNVTVNMAEGLTVDLAKKMNATVIVRGLRNSSDFNNESAIATMNHNLDKSIESVFLITKPKYQSVSSSLIKEIAHFNGDISDFVPSNVSKSLKKKMK</sequence>
<proteinExistence type="inferred from homology"/>
<gene>
    <name evidence="9 11" type="primary">coaD</name>
    <name evidence="11" type="ORF">AP20H10_03700</name>
</gene>
<organism evidence="11 12">
    <name type="scientific">Apilactobacillus apinorum</name>
    <dbReference type="NCBI Taxonomy" id="1218495"/>
    <lineage>
        <taxon>Bacteria</taxon>
        <taxon>Bacillati</taxon>
        <taxon>Bacillota</taxon>
        <taxon>Bacilli</taxon>
        <taxon>Lactobacillales</taxon>
        <taxon>Lactobacillaceae</taxon>
        <taxon>Apilactobacillus</taxon>
    </lineage>
</organism>
<dbReference type="PANTHER" id="PTHR21342:SF1">
    <property type="entry name" value="PHOSPHOPANTETHEINE ADENYLYLTRANSFERASE"/>
    <property type="match status" value="1"/>
</dbReference>
<feature type="site" description="Transition state stabilizer" evidence="9">
    <location>
        <position position="17"/>
    </location>
</feature>
<keyword evidence="7 9" id="KW-0173">Coenzyme A biosynthesis</keyword>
<feature type="binding site" evidence="9">
    <location>
        <begin position="123"/>
        <end position="129"/>
    </location>
    <ligand>
        <name>ATP</name>
        <dbReference type="ChEBI" id="CHEBI:30616"/>
    </ligand>
</feature>
<feature type="binding site" evidence="9">
    <location>
        <begin position="88"/>
        <end position="90"/>
    </location>
    <ligand>
        <name>ATP</name>
        <dbReference type="ChEBI" id="CHEBI:30616"/>
    </ligand>
</feature>
<feature type="binding site" evidence="9">
    <location>
        <position position="73"/>
    </location>
    <ligand>
        <name>substrate</name>
    </ligand>
</feature>
<evidence type="ECO:0000256" key="3">
    <source>
        <dbReference type="ARBA" id="ARBA00022695"/>
    </source>
</evidence>
<dbReference type="PRINTS" id="PR01020">
    <property type="entry name" value="LPSBIOSNTHSS"/>
</dbReference>
<evidence type="ECO:0000313" key="12">
    <source>
        <dbReference type="Proteomes" id="UP001438112"/>
    </source>
</evidence>
<dbReference type="RefSeq" id="WP_353317428.1">
    <property type="nucleotide sequence ID" value="NZ_BAABVV010000024.1"/>
</dbReference>
<dbReference type="Proteomes" id="UP001438112">
    <property type="component" value="Unassembled WGS sequence"/>
</dbReference>
<dbReference type="GO" id="GO:0016779">
    <property type="term" value="F:nucleotidyltransferase activity"/>
    <property type="evidence" value="ECO:0007669"/>
    <property type="project" value="UniProtKB-KW"/>
</dbReference>
<dbReference type="EC" id="2.7.7.3" evidence="9"/>
<feature type="binding site" evidence="9">
    <location>
        <position position="41"/>
    </location>
    <ligand>
        <name>substrate</name>
    </ligand>
</feature>
<dbReference type="NCBIfam" id="TIGR00125">
    <property type="entry name" value="cyt_tran_rel"/>
    <property type="match status" value="1"/>
</dbReference>
<evidence type="ECO:0000256" key="1">
    <source>
        <dbReference type="ARBA" id="ARBA00022490"/>
    </source>
</evidence>
<dbReference type="Gene3D" id="3.40.50.620">
    <property type="entry name" value="HUPs"/>
    <property type="match status" value="1"/>
</dbReference>
<keyword evidence="1 9" id="KW-0963">Cytoplasm</keyword>
<feature type="binding site" evidence="9">
    <location>
        <position position="17"/>
    </location>
    <ligand>
        <name>ATP</name>
        <dbReference type="ChEBI" id="CHEBI:30616"/>
    </ligand>
</feature>
<dbReference type="HAMAP" id="MF_00151">
    <property type="entry name" value="PPAT_bact"/>
    <property type="match status" value="1"/>
</dbReference>
<keyword evidence="12" id="KW-1185">Reference proteome</keyword>
<evidence type="ECO:0000256" key="5">
    <source>
        <dbReference type="ARBA" id="ARBA00022840"/>
    </source>
</evidence>
<dbReference type="Pfam" id="PF01467">
    <property type="entry name" value="CTP_transf_like"/>
    <property type="match status" value="1"/>
</dbReference>
<evidence type="ECO:0000256" key="6">
    <source>
        <dbReference type="ARBA" id="ARBA00022842"/>
    </source>
</evidence>
<feature type="binding site" evidence="9">
    <location>
        <position position="9"/>
    </location>
    <ligand>
        <name>substrate</name>
    </ligand>
</feature>